<protein>
    <submittedName>
        <fullName evidence="3">Sorting nexin-16-like</fullName>
    </submittedName>
</protein>
<proteinExistence type="predicted"/>
<accession>A0A7D9J798</accession>
<keyword evidence="4" id="KW-1185">Reference proteome</keyword>
<dbReference type="OrthoDB" id="76516at2759"/>
<dbReference type="InterPro" id="IPR001683">
    <property type="entry name" value="PX_dom"/>
</dbReference>
<dbReference type="GO" id="GO:0005770">
    <property type="term" value="C:late endosome"/>
    <property type="evidence" value="ECO:0007669"/>
    <property type="project" value="TreeGrafter"/>
</dbReference>
<dbReference type="EMBL" id="CACRXK020012389">
    <property type="protein sequence ID" value="CAB4023242.1"/>
    <property type="molecule type" value="Genomic_DNA"/>
</dbReference>
<dbReference type="InterPro" id="IPR051837">
    <property type="entry name" value="SortingNexin/PXDomain-PKLike"/>
</dbReference>
<organism evidence="3 4">
    <name type="scientific">Paramuricea clavata</name>
    <name type="common">Red gorgonian</name>
    <name type="synonym">Violescent sea-whip</name>
    <dbReference type="NCBI Taxonomy" id="317549"/>
    <lineage>
        <taxon>Eukaryota</taxon>
        <taxon>Metazoa</taxon>
        <taxon>Cnidaria</taxon>
        <taxon>Anthozoa</taxon>
        <taxon>Octocorallia</taxon>
        <taxon>Malacalcyonacea</taxon>
        <taxon>Plexauridae</taxon>
        <taxon>Paramuricea</taxon>
    </lineage>
</organism>
<dbReference type="GO" id="GO:0045022">
    <property type="term" value="P:early endosome to late endosome transport"/>
    <property type="evidence" value="ECO:0007669"/>
    <property type="project" value="TreeGrafter"/>
</dbReference>
<sequence>LKKLFPNFLLTLPPKRVFGDNFDREFIQRRQEGLDEFVRNILNHNEISQSAPVLRFFRFENPPQPHETLEASQTYCEDLEQTVVELRHTCRELEDEIQTLKNDLDNSFHHQQEAQGLATHYEKQYSYQDSELQNLNLKVAMSQQAEREATEEVDKLKLEIQTERAHVRAARDIEKHKQQQSLETKWKEFHNVTEDVNTRLDSLLQSFSQLSNVNVTVAGKSFEFKPAETMVEHTENLKEAIEKTRQQQENIYKKMVEMYNKEVHDLKAELARQDFIAQTRTQETETVKAEMKEIQSKHANDIAEKDRIIYDQQRKLAESQSSYISVEQKYFYSLVLGVKLNMVICGFTMEELNWMKPQNLYNRVKATGVETGNWPGWVSRELASFPTTVL</sequence>
<gene>
    <name evidence="3" type="ORF">PACLA_8A072713</name>
</gene>
<dbReference type="SUPFAM" id="SSF64268">
    <property type="entry name" value="PX domain"/>
    <property type="match status" value="1"/>
</dbReference>
<dbReference type="GO" id="GO:0008333">
    <property type="term" value="P:endosome to lysosome transport"/>
    <property type="evidence" value="ECO:0007669"/>
    <property type="project" value="TreeGrafter"/>
</dbReference>
<evidence type="ECO:0000313" key="4">
    <source>
        <dbReference type="Proteomes" id="UP001152795"/>
    </source>
</evidence>
<comment type="subcellular location">
    <subcellularLocation>
        <location evidence="1">Cytoplasm</location>
    </subcellularLocation>
</comment>
<dbReference type="PANTHER" id="PTHR22999:SF23">
    <property type="entry name" value="SORTING NEXIN-16"/>
    <property type="match status" value="1"/>
</dbReference>
<dbReference type="GO" id="GO:0005769">
    <property type="term" value="C:early endosome"/>
    <property type="evidence" value="ECO:0007669"/>
    <property type="project" value="TreeGrafter"/>
</dbReference>
<reference evidence="3" key="1">
    <citation type="submission" date="2020-04" db="EMBL/GenBank/DDBJ databases">
        <authorList>
            <person name="Alioto T."/>
            <person name="Alioto T."/>
            <person name="Gomez Garrido J."/>
        </authorList>
    </citation>
    <scope>NUCLEOTIDE SEQUENCE</scope>
    <source>
        <strain evidence="3">A484AB</strain>
    </source>
</reference>
<dbReference type="InterPro" id="IPR036871">
    <property type="entry name" value="PX_dom_sf"/>
</dbReference>
<dbReference type="PROSITE" id="PS50195">
    <property type="entry name" value="PX"/>
    <property type="match status" value="1"/>
</dbReference>
<dbReference type="GO" id="GO:0035091">
    <property type="term" value="F:phosphatidylinositol binding"/>
    <property type="evidence" value="ECO:0007669"/>
    <property type="project" value="InterPro"/>
</dbReference>
<evidence type="ECO:0000256" key="1">
    <source>
        <dbReference type="ARBA" id="ARBA00004496"/>
    </source>
</evidence>
<dbReference type="GO" id="GO:0006622">
    <property type="term" value="P:protein targeting to lysosome"/>
    <property type="evidence" value="ECO:0007669"/>
    <property type="project" value="TreeGrafter"/>
</dbReference>
<dbReference type="Proteomes" id="UP001152795">
    <property type="component" value="Unassembled WGS sequence"/>
</dbReference>
<dbReference type="PANTHER" id="PTHR22999">
    <property type="entry name" value="PX SERINE/THREONINE KINASE PXK"/>
    <property type="match status" value="1"/>
</dbReference>
<comment type="caution">
    <text evidence="3">The sequence shown here is derived from an EMBL/GenBank/DDBJ whole genome shotgun (WGS) entry which is preliminary data.</text>
</comment>
<feature type="non-terminal residue" evidence="3">
    <location>
        <position position="1"/>
    </location>
</feature>
<keyword evidence="2" id="KW-0963">Cytoplasm</keyword>
<dbReference type="Pfam" id="PF00787">
    <property type="entry name" value="PX"/>
    <property type="match status" value="1"/>
</dbReference>
<name>A0A7D9J798_PARCT</name>
<dbReference type="AlphaFoldDB" id="A0A7D9J798"/>
<evidence type="ECO:0000256" key="2">
    <source>
        <dbReference type="ARBA" id="ARBA00022490"/>
    </source>
</evidence>
<evidence type="ECO:0000313" key="3">
    <source>
        <dbReference type="EMBL" id="CAB4023242.1"/>
    </source>
</evidence>
<dbReference type="Gene3D" id="3.30.1520.10">
    <property type="entry name" value="Phox-like domain"/>
    <property type="match status" value="1"/>
</dbReference>